<evidence type="ECO:0000313" key="2">
    <source>
        <dbReference type="EMBL" id="QDT01275.1"/>
    </source>
</evidence>
<evidence type="ECO:0000313" key="3">
    <source>
        <dbReference type="Proteomes" id="UP000319852"/>
    </source>
</evidence>
<organism evidence="2 3">
    <name type="scientific">Adhaeretor mobilis</name>
    <dbReference type="NCBI Taxonomy" id="1930276"/>
    <lineage>
        <taxon>Bacteria</taxon>
        <taxon>Pseudomonadati</taxon>
        <taxon>Planctomycetota</taxon>
        <taxon>Planctomycetia</taxon>
        <taxon>Pirellulales</taxon>
        <taxon>Lacipirellulaceae</taxon>
        <taxon>Adhaeretor</taxon>
    </lineage>
</organism>
<protein>
    <submittedName>
        <fullName evidence="2">Uncharacterized protein</fullName>
    </submittedName>
</protein>
<reference evidence="2 3" key="1">
    <citation type="submission" date="2019-02" db="EMBL/GenBank/DDBJ databases">
        <title>Deep-cultivation of Planctomycetes and their phenomic and genomic characterization uncovers novel biology.</title>
        <authorList>
            <person name="Wiegand S."/>
            <person name="Jogler M."/>
            <person name="Boedeker C."/>
            <person name="Pinto D."/>
            <person name="Vollmers J."/>
            <person name="Rivas-Marin E."/>
            <person name="Kohn T."/>
            <person name="Peeters S.H."/>
            <person name="Heuer A."/>
            <person name="Rast P."/>
            <person name="Oberbeckmann S."/>
            <person name="Bunk B."/>
            <person name="Jeske O."/>
            <person name="Meyerdierks A."/>
            <person name="Storesund J.E."/>
            <person name="Kallscheuer N."/>
            <person name="Luecker S."/>
            <person name="Lage O.M."/>
            <person name="Pohl T."/>
            <person name="Merkel B.J."/>
            <person name="Hornburger P."/>
            <person name="Mueller R.-W."/>
            <person name="Bruemmer F."/>
            <person name="Labrenz M."/>
            <person name="Spormann A.M."/>
            <person name="Op den Camp H."/>
            <person name="Overmann J."/>
            <person name="Amann R."/>
            <person name="Jetten M.S.M."/>
            <person name="Mascher T."/>
            <person name="Medema M.H."/>
            <person name="Devos D.P."/>
            <person name="Kaster A.-K."/>
            <person name="Ovreas L."/>
            <person name="Rohde M."/>
            <person name="Galperin M.Y."/>
            <person name="Jogler C."/>
        </authorList>
    </citation>
    <scope>NUCLEOTIDE SEQUENCE [LARGE SCALE GENOMIC DNA]</scope>
    <source>
        <strain evidence="2 3">HG15A2</strain>
    </source>
</reference>
<dbReference type="RefSeq" id="WP_218932173.1">
    <property type="nucleotide sequence ID" value="NZ_CP036263.1"/>
</dbReference>
<accession>A0A517N2C1</accession>
<proteinExistence type="predicted"/>
<feature type="compositionally biased region" description="Polar residues" evidence="1">
    <location>
        <begin position="34"/>
        <end position="44"/>
    </location>
</feature>
<dbReference type="Proteomes" id="UP000319852">
    <property type="component" value="Chromosome"/>
</dbReference>
<keyword evidence="3" id="KW-1185">Reference proteome</keyword>
<name>A0A517N2C1_9BACT</name>
<feature type="region of interest" description="Disordered" evidence="1">
    <location>
        <begin position="31"/>
        <end position="51"/>
    </location>
</feature>
<evidence type="ECO:0000256" key="1">
    <source>
        <dbReference type="SAM" id="MobiDB-lite"/>
    </source>
</evidence>
<dbReference type="AlphaFoldDB" id="A0A517N2C1"/>
<dbReference type="KEGG" id="amob:HG15A2_46170"/>
<sequence length="51" mass="5747">MPRETDERSKPGYYEAAFSKRLASWWNNGAEKASLSQATQVTPETTKREAA</sequence>
<gene>
    <name evidence="2" type="ORF">HG15A2_46170</name>
</gene>
<dbReference type="EMBL" id="CP036263">
    <property type="protein sequence ID" value="QDT01275.1"/>
    <property type="molecule type" value="Genomic_DNA"/>
</dbReference>